<evidence type="ECO:0000256" key="1">
    <source>
        <dbReference type="SAM" id="MobiDB-lite"/>
    </source>
</evidence>
<feature type="compositionally biased region" description="Basic and acidic residues" evidence="1">
    <location>
        <begin position="76"/>
        <end position="89"/>
    </location>
</feature>
<feature type="region of interest" description="Disordered" evidence="1">
    <location>
        <begin position="59"/>
        <end position="89"/>
    </location>
</feature>
<dbReference type="Proteomes" id="UP000325440">
    <property type="component" value="Unassembled WGS sequence"/>
</dbReference>
<feature type="compositionally biased region" description="Polar residues" evidence="1">
    <location>
        <begin position="61"/>
        <end position="75"/>
    </location>
</feature>
<organism evidence="2 3">
    <name type="scientific">Cinara cedri</name>
    <dbReference type="NCBI Taxonomy" id="506608"/>
    <lineage>
        <taxon>Eukaryota</taxon>
        <taxon>Metazoa</taxon>
        <taxon>Ecdysozoa</taxon>
        <taxon>Arthropoda</taxon>
        <taxon>Hexapoda</taxon>
        <taxon>Insecta</taxon>
        <taxon>Pterygota</taxon>
        <taxon>Neoptera</taxon>
        <taxon>Paraneoptera</taxon>
        <taxon>Hemiptera</taxon>
        <taxon>Sternorrhyncha</taxon>
        <taxon>Aphidomorpha</taxon>
        <taxon>Aphidoidea</taxon>
        <taxon>Aphididae</taxon>
        <taxon>Lachninae</taxon>
        <taxon>Cinara</taxon>
    </lineage>
</organism>
<evidence type="ECO:0000313" key="3">
    <source>
        <dbReference type="Proteomes" id="UP000325440"/>
    </source>
</evidence>
<sequence>MDIEYQKGNEDDPLNKKWENIKSVIKKAADTMLTKKEKKEPRKAWIDKEIVKLIDERQKYKNNNTREGQQKYHQLRNQDNREARKAKEE</sequence>
<evidence type="ECO:0000313" key="2">
    <source>
        <dbReference type="EMBL" id="VVC42653.1"/>
    </source>
</evidence>
<accession>A0A5E4NG49</accession>
<dbReference type="AlphaFoldDB" id="A0A5E4NG49"/>
<reference evidence="2 3" key="1">
    <citation type="submission" date="2019-08" db="EMBL/GenBank/DDBJ databases">
        <authorList>
            <person name="Alioto T."/>
            <person name="Alioto T."/>
            <person name="Gomez Garrido J."/>
        </authorList>
    </citation>
    <scope>NUCLEOTIDE SEQUENCE [LARGE SCALE GENOMIC DNA]</scope>
</reference>
<dbReference type="EMBL" id="CABPRJ010001971">
    <property type="protein sequence ID" value="VVC42653.1"/>
    <property type="molecule type" value="Genomic_DNA"/>
</dbReference>
<proteinExistence type="predicted"/>
<keyword evidence="3" id="KW-1185">Reference proteome</keyword>
<dbReference type="OrthoDB" id="10009520at2759"/>
<protein>
    <submittedName>
        <fullName evidence="2">Uncharacterized protein</fullName>
    </submittedName>
</protein>
<gene>
    <name evidence="2" type="ORF">CINCED_3A011236</name>
</gene>
<name>A0A5E4NG49_9HEMI</name>